<feature type="binding site" evidence="9">
    <location>
        <position position="33"/>
    </location>
    <ligand>
        <name>[4Fe-4S] cluster</name>
        <dbReference type="ChEBI" id="CHEBI:49883"/>
        <label>1</label>
        <note>4Fe-4S-S-AdoMet</note>
    </ligand>
</feature>
<comment type="pathway">
    <text evidence="9">Amine and polyamine metabolism; choline degradation.</text>
</comment>
<organism evidence="12 13">
    <name type="scientific">Desulfosporosinus orientis (strain ATCC 19365 / DSM 765 / NCIMB 8382 / VKM B-1628 / Singapore I)</name>
    <name type="common">Desulfotomaculum orientis</name>
    <dbReference type="NCBI Taxonomy" id="768706"/>
    <lineage>
        <taxon>Bacteria</taxon>
        <taxon>Bacillati</taxon>
        <taxon>Bacillota</taxon>
        <taxon>Clostridia</taxon>
        <taxon>Eubacteriales</taxon>
        <taxon>Desulfitobacteriaceae</taxon>
        <taxon>Desulfosporosinus</taxon>
    </lineage>
</organism>
<feature type="domain" description="4Fe-4S ferredoxin-type" evidence="10">
    <location>
        <begin position="91"/>
        <end position="121"/>
    </location>
</feature>
<feature type="binding site" evidence="9">
    <location>
        <position position="40"/>
    </location>
    <ligand>
        <name>[4Fe-4S] cluster</name>
        <dbReference type="ChEBI" id="CHEBI:49883"/>
        <label>1</label>
        <note>4Fe-4S-S-AdoMet</note>
    </ligand>
</feature>
<evidence type="ECO:0000313" key="13">
    <source>
        <dbReference type="Proteomes" id="UP000006346"/>
    </source>
</evidence>
<dbReference type="SFLD" id="SFLDG01118">
    <property type="entry name" value="activating_enzymes__group_2"/>
    <property type="match status" value="1"/>
</dbReference>
<dbReference type="InterPro" id="IPR040074">
    <property type="entry name" value="BssD/PflA/YjjW"/>
</dbReference>
<dbReference type="EC" id="1.97.1.-" evidence="9"/>
<dbReference type="Pfam" id="PF04055">
    <property type="entry name" value="Radical_SAM"/>
    <property type="match status" value="1"/>
</dbReference>
<dbReference type="PROSITE" id="PS51918">
    <property type="entry name" value="RADICAL_SAM"/>
    <property type="match status" value="1"/>
</dbReference>
<comment type="catalytic activity">
    <reaction evidence="8 9">
        <text>glycyl-[protein] + reduced [flavodoxin] + S-adenosyl-L-methionine = glycin-2-yl radical-[protein] + semiquinone [flavodoxin] + 5'-deoxyadenosine + L-methionine + H(+)</text>
        <dbReference type="Rhea" id="RHEA:61976"/>
        <dbReference type="Rhea" id="RHEA-COMP:10622"/>
        <dbReference type="Rhea" id="RHEA-COMP:14480"/>
        <dbReference type="Rhea" id="RHEA-COMP:15993"/>
        <dbReference type="Rhea" id="RHEA-COMP:15994"/>
        <dbReference type="ChEBI" id="CHEBI:15378"/>
        <dbReference type="ChEBI" id="CHEBI:17319"/>
        <dbReference type="ChEBI" id="CHEBI:29947"/>
        <dbReference type="ChEBI" id="CHEBI:32722"/>
        <dbReference type="ChEBI" id="CHEBI:57618"/>
        <dbReference type="ChEBI" id="CHEBI:57844"/>
        <dbReference type="ChEBI" id="CHEBI:59789"/>
        <dbReference type="ChEBI" id="CHEBI:140311"/>
    </reaction>
</comment>
<dbReference type="Proteomes" id="UP000006346">
    <property type="component" value="Chromosome"/>
</dbReference>
<dbReference type="InterPro" id="IPR013785">
    <property type="entry name" value="Aldolase_TIM"/>
</dbReference>
<evidence type="ECO:0000256" key="8">
    <source>
        <dbReference type="ARBA" id="ARBA00047365"/>
    </source>
</evidence>
<feature type="binding site" evidence="9">
    <location>
        <begin position="39"/>
        <end position="41"/>
    </location>
    <ligand>
        <name>S-adenosyl-L-methionine</name>
        <dbReference type="ChEBI" id="CHEBI:59789"/>
    </ligand>
</feature>
<dbReference type="PANTHER" id="PTHR30352">
    <property type="entry name" value="PYRUVATE FORMATE-LYASE-ACTIVATING ENZYME"/>
    <property type="match status" value="1"/>
</dbReference>
<feature type="binding site" evidence="9">
    <location>
        <position position="65"/>
    </location>
    <ligand>
        <name>[4Fe-4S] cluster</name>
        <dbReference type="ChEBI" id="CHEBI:49883"/>
        <label>2</label>
    </ligand>
</feature>
<dbReference type="HOGENOM" id="CLU_058969_0_0_9"/>
<dbReference type="UniPathway" id="UPA01069"/>
<feature type="binding site" evidence="9">
    <location>
        <position position="276"/>
    </location>
    <ligand>
        <name>S-adenosyl-L-methionine</name>
        <dbReference type="ChEBI" id="CHEBI:59789"/>
    </ligand>
</feature>
<evidence type="ECO:0000256" key="6">
    <source>
        <dbReference type="ARBA" id="ARBA00023004"/>
    </source>
</evidence>
<protein>
    <recommendedName>
        <fullName evidence="9">Choline trimethylamine-lyase activating enzyme</fullName>
        <ecNumber evidence="9">1.97.1.-</ecNumber>
    </recommendedName>
    <alternativeName>
        <fullName evidence="9">Choline utilization protein D</fullName>
    </alternativeName>
    <alternativeName>
        <fullName evidence="9">GRE activase CutD</fullName>
    </alternativeName>
    <alternativeName>
        <fullName evidence="9">Glycyl-radical enzyme activating enzyme CutD</fullName>
        <shortName evidence="9">GRE activating enzyme CutD</shortName>
    </alternativeName>
</protein>
<evidence type="ECO:0000256" key="3">
    <source>
        <dbReference type="ARBA" id="ARBA00022691"/>
    </source>
</evidence>
<dbReference type="GO" id="GO:0042426">
    <property type="term" value="P:choline catabolic process"/>
    <property type="evidence" value="ECO:0007669"/>
    <property type="project" value="UniProtKB-UniRule"/>
</dbReference>
<dbReference type="InterPro" id="IPR034457">
    <property type="entry name" value="Organic_radical-activating"/>
</dbReference>
<evidence type="ECO:0000259" key="10">
    <source>
        <dbReference type="PROSITE" id="PS51379"/>
    </source>
</evidence>
<keyword evidence="13" id="KW-1185">Reference proteome</keyword>
<evidence type="ECO:0000259" key="11">
    <source>
        <dbReference type="PROSITE" id="PS51918"/>
    </source>
</evidence>
<evidence type="ECO:0000256" key="7">
    <source>
        <dbReference type="ARBA" id="ARBA00023014"/>
    </source>
</evidence>
<dbReference type="GO" id="GO:0046872">
    <property type="term" value="F:metal ion binding"/>
    <property type="evidence" value="ECO:0007669"/>
    <property type="project" value="UniProtKB-KW"/>
</dbReference>
<reference evidence="13" key="1">
    <citation type="submission" date="2011-11" db="EMBL/GenBank/DDBJ databases">
        <title>Complete sequence of Desulfosporosinus orientis DSM 765.</title>
        <authorList>
            <person name="Lucas S."/>
            <person name="Han J."/>
            <person name="Lapidus A."/>
            <person name="Cheng J.-F."/>
            <person name="Goodwin L."/>
            <person name="Pitluck S."/>
            <person name="Peters L."/>
            <person name="Ovchinnikova G."/>
            <person name="Teshima H."/>
            <person name="Detter J.C."/>
            <person name="Han C."/>
            <person name="Tapia R."/>
            <person name="Land M."/>
            <person name="Hauser L."/>
            <person name="Kyrpides N."/>
            <person name="Ivanova N."/>
            <person name="Pagani I."/>
            <person name="Pester M."/>
            <person name="Spring S."/>
            <person name="Ollivier B."/>
            <person name="Rattei T."/>
            <person name="Klenk H.-P."/>
            <person name="Wagner M."/>
            <person name="Loy A."/>
            <person name="Woyke T."/>
        </authorList>
    </citation>
    <scope>NUCLEOTIDE SEQUENCE [LARGE SCALE GENOMIC DNA]</scope>
    <source>
        <strain evidence="13">ATCC 19365 / DSM 765 / NCIMB 8382 / VKM B-1628</strain>
    </source>
</reference>
<keyword evidence="6 9" id="KW-0408">Iron</keyword>
<feature type="binding site" evidence="9">
    <location>
        <position position="37"/>
    </location>
    <ligand>
        <name>[4Fe-4S] cluster</name>
        <dbReference type="ChEBI" id="CHEBI:49883"/>
        <label>1</label>
        <note>4Fe-4S-S-AdoMet</note>
    </ligand>
</feature>
<sequence>MSSLERKARIFNVQKYSIYDGPGVRTLIFFKGCPLRCKWCSNPEGLQRKYQVMFQEDLCIDCGKCVSECPVRIHDLQNGEDRLSETERLGPRHQVNRGVDCIGCRKCEKVCPRKALSIAGSDKTISEVLEIIQQDMLFYLSSGGGVTLGGGEVTAQPEFAANLLTECRRLGIHTAIETSGYVKQDALLMIAQFTDLFLYDIKHIDSDRHYELTGVRNEQILENLRELIRRGFNVRVRMPLIKGLNDREETIARTMEFLQSFKHYKNFRGVDLLPYHKLGINKYKQLDMIYPISDDLSFKDEELSRIEESLRGYDFQVEVIRH</sequence>
<dbReference type="SFLD" id="SFLDS00029">
    <property type="entry name" value="Radical_SAM"/>
    <property type="match status" value="1"/>
</dbReference>
<keyword evidence="2 9" id="KW-0004">4Fe-4S</keyword>
<name>G7WEI3_DESOD</name>
<evidence type="ECO:0000256" key="4">
    <source>
        <dbReference type="ARBA" id="ARBA00022723"/>
    </source>
</evidence>
<dbReference type="InterPro" id="IPR001989">
    <property type="entry name" value="Radical_activat_CS"/>
</dbReference>
<proteinExistence type="inferred from homology"/>
<dbReference type="EMBL" id="CP003108">
    <property type="protein sequence ID" value="AET70796.1"/>
    <property type="molecule type" value="Genomic_DNA"/>
</dbReference>
<dbReference type="InterPro" id="IPR030905">
    <property type="entry name" value="CutC_activ_rSAM"/>
</dbReference>
<feature type="binding site" evidence="9">
    <location>
        <position position="62"/>
    </location>
    <ligand>
        <name>[4Fe-4S] cluster</name>
        <dbReference type="ChEBI" id="CHEBI:49883"/>
        <label>2</label>
    </ligand>
</feature>
<dbReference type="Gene3D" id="3.30.70.20">
    <property type="match status" value="1"/>
</dbReference>
<dbReference type="InterPro" id="IPR012839">
    <property type="entry name" value="Organic_radical_activase"/>
</dbReference>
<feature type="binding site" evidence="9">
    <location>
        <begin position="200"/>
        <end position="202"/>
    </location>
    <ligand>
        <name>S-adenosyl-L-methionine</name>
        <dbReference type="ChEBI" id="CHEBI:59789"/>
    </ligand>
</feature>
<feature type="domain" description="4Fe-4S ferredoxin-type" evidence="10">
    <location>
        <begin position="50"/>
        <end position="79"/>
    </location>
</feature>
<dbReference type="PROSITE" id="PS00198">
    <property type="entry name" value="4FE4S_FER_1"/>
    <property type="match status" value="2"/>
</dbReference>
<dbReference type="SUPFAM" id="SSF54862">
    <property type="entry name" value="4Fe-4S ferredoxins"/>
    <property type="match status" value="1"/>
</dbReference>
<dbReference type="eggNOG" id="COG1180">
    <property type="taxonomic scope" value="Bacteria"/>
</dbReference>
<dbReference type="PIRSF" id="PIRSF000371">
    <property type="entry name" value="PFL_act_enz"/>
    <property type="match status" value="1"/>
</dbReference>
<dbReference type="InterPro" id="IPR017900">
    <property type="entry name" value="4Fe4S_Fe_S_CS"/>
</dbReference>
<keyword evidence="4 9" id="KW-0479">Metal-binding</keyword>
<dbReference type="HAMAP" id="MF_02059">
    <property type="entry name" value="Activ_enz_CutD"/>
    <property type="match status" value="1"/>
</dbReference>
<dbReference type="InterPro" id="IPR007197">
    <property type="entry name" value="rSAM"/>
</dbReference>
<evidence type="ECO:0000256" key="9">
    <source>
        <dbReference type="HAMAP-Rule" id="MF_02059"/>
    </source>
</evidence>
<dbReference type="PATRIC" id="fig|768706.3.peg.5521"/>
<dbReference type="GO" id="GO:0016491">
    <property type="term" value="F:oxidoreductase activity"/>
    <property type="evidence" value="ECO:0007669"/>
    <property type="project" value="UniProtKB-UniRule"/>
</dbReference>
<dbReference type="PROSITE" id="PS01087">
    <property type="entry name" value="RADICAL_ACTIVATING"/>
    <property type="match status" value="1"/>
</dbReference>
<keyword evidence="5 9" id="KW-0560">Oxidoreductase</keyword>
<comment type="similarity">
    <text evidence="1 9">Belongs to the organic radical-activating enzymes family.</text>
</comment>
<feature type="domain" description="Radical SAM core" evidence="11">
    <location>
        <begin position="19"/>
        <end position="314"/>
    </location>
</feature>
<comment type="cofactor">
    <cofactor evidence="9">
        <name>[4Fe-4S] cluster</name>
        <dbReference type="ChEBI" id="CHEBI:49883"/>
    </cofactor>
    <text evidence="9">Binds 2 [4Fe-4S] clusters. One cluster is coordinated with 3 cysteines and an exchangeable S-adenosyl-L-methionine.</text>
</comment>
<keyword evidence="9" id="KW-0677">Repeat</keyword>
<dbReference type="InterPro" id="IPR058240">
    <property type="entry name" value="rSAM_sf"/>
</dbReference>
<dbReference type="PANTHER" id="PTHR30352:SF4">
    <property type="entry name" value="PYRUVATE FORMATE-LYASE 2-ACTIVATING ENZYME"/>
    <property type="match status" value="1"/>
</dbReference>
<dbReference type="AlphaFoldDB" id="G7WEI3"/>
<accession>G7WEI3</accession>
<dbReference type="SFLD" id="SFLDG01066">
    <property type="entry name" value="organic_radical-activating_enz"/>
    <property type="match status" value="1"/>
</dbReference>
<dbReference type="KEGG" id="dor:Desor_5420"/>
<dbReference type="GO" id="GO:0051539">
    <property type="term" value="F:4 iron, 4 sulfur cluster binding"/>
    <property type="evidence" value="ECO:0007669"/>
    <property type="project" value="UniProtKB-UniRule"/>
</dbReference>
<evidence type="ECO:0000256" key="5">
    <source>
        <dbReference type="ARBA" id="ARBA00023002"/>
    </source>
</evidence>
<keyword evidence="3 9" id="KW-0949">S-adenosyl-L-methionine</keyword>
<feature type="binding site" evidence="9">
    <location>
        <position position="59"/>
    </location>
    <ligand>
        <name>[4Fe-4S] cluster</name>
        <dbReference type="ChEBI" id="CHEBI:49883"/>
        <label>2</label>
    </ligand>
</feature>
<feature type="binding site" evidence="9">
    <location>
        <position position="151"/>
    </location>
    <ligand>
        <name>S-adenosyl-L-methionine</name>
        <dbReference type="ChEBI" id="CHEBI:59789"/>
    </ligand>
</feature>
<dbReference type="PROSITE" id="PS51379">
    <property type="entry name" value="4FE4S_FER_2"/>
    <property type="match status" value="2"/>
</dbReference>
<dbReference type="InterPro" id="IPR017896">
    <property type="entry name" value="4Fe4S_Fe-S-bd"/>
</dbReference>
<dbReference type="Gene3D" id="3.20.20.70">
    <property type="entry name" value="Aldolase class I"/>
    <property type="match status" value="1"/>
</dbReference>
<keyword evidence="7 9" id="KW-0411">Iron-sulfur</keyword>
<dbReference type="Pfam" id="PF13187">
    <property type="entry name" value="Fer4_9"/>
    <property type="match status" value="1"/>
</dbReference>
<gene>
    <name evidence="9" type="primary">cutD</name>
    <name evidence="12" type="ordered locus">Desor_5420</name>
</gene>
<dbReference type="NCBIfam" id="TIGR04395">
    <property type="entry name" value="cutC_activ_rSAM"/>
    <property type="match status" value="1"/>
</dbReference>
<evidence type="ECO:0000256" key="1">
    <source>
        <dbReference type="ARBA" id="ARBA00009777"/>
    </source>
</evidence>
<dbReference type="STRING" id="768706.Desor_5420"/>
<feature type="binding site" evidence="9">
    <location>
        <position position="111"/>
    </location>
    <ligand>
        <name>[4Fe-4S] cluster</name>
        <dbReference type="ChEBI" id="CHEBI:49883"/>
        <label>2</label>
    </ligand>
</feature>
<dbReference type="NCBIfam" id="TIGR02494">
    <property type="entry name" value="PFLE_PFLC"/>
    <property type="match status" value="1"/>
</dbReference>
<comment type="function">
    <text evidence="9">Catalyzes activation of the choline trimethylamine-lyase CutC under anaerobic conditions by generation of an organic free radical on a glycine residue, via an homolytic cleavage of S-adenosyl-L-methionine (SAM).</text>
</comment>
<evidence type="ECO:0000256" key="2">
    <source>
        <dbReference type="ARBA" id="ARBA00022485"/>
    </source>
</evidence>
<dbReference type="SUPFAM" id="SSF102114">
    <property type="entry name" value="Radical SAM enzymes"/>
    <property type="match status" value="1"/>
</dbReference>
<evidence type="ECO:0000313" key="12">
    <source>
        <dbReference type="EMBL" id="AET70796.1"/>
    </source>
</evidence>
<reference evidence="12 13" key="2">
    <citation type="journal article" date="2012" name="J. Bacteriol.">
        <title>Complete genome sequences of Desulfosporosinus orientis DSM765T, Desulfosporosinus youngiae DSM17734T, Desulfosporosinus meridiei DSM13257T, and Desulfosporosinus acidiphilus DSM22704T.</title>
        <authorList>
            <person name="Pester M."/>
            <person name="Brambilla E."/>
            <person name="Alazard D."/>
            <person name="Rattei T."/>
            <person name="Weinmaier T."/>
            <person name="Han J."/>
            <person name="Lucas S."/>
            <person name="Lapidus A."/>
            <person name="Cheng J.F."/>
            <person name="Goodwin L."/>
            <person name="Pitluck S."/>
            <person name="Peters L."/>
            <person name="Ovchinnikova G."/>
            <person name="Teshima H."/>
            <person name="Detter J.C."/>
            <person name="Han C.S."/>
            <person name="Tapia R."/>
            <person name="Land M.L."/>
            <person name="Hauser L."/>
            <person name="Kyrpides N.C."/>
            <person name="Ivanova N.N."/>
            <person name="Pagani I."/>
            <person name="Huntmann M."/>
            <person name="Wei C.L."/>
            <person name="Davenport K.W."/>
            <person name="Daligault H."/>
            <person name="Chain P.S."/>
            <person name="Chen A."/>
            <person name="Mavromatis K."/>
            <person name="Markowitz V."/>
            <person name="Szeto E."/>
            <person name="Mikhailova N."/>
            <person name="Pati A."/>
            <person name="Wagner M."/>
            <person name="Woyke T."/>
            <person name="Ollivier B."/>
            <person name="Klenk H.P."/>
            <person name="Spring S."/>
            <person name="Loy A."/>
        </authorList>
    </citation>
    <scope>NUCLEOTIDE SEQUENCE [LARGE SCALE GENOMIC DNA]</scope>
    <source>
        <strain evidence="13">ATCC 19365 / DSM 765 / NCIMB 8382 / VKM B-1628</strain>
    </source>
</reference>